<accession>A0A094Q4E7</accession>
<reference evidence="2" key="1">
    <citation type="submission" date="2014-05" db="EMBL/GenBank/DDBJ databases">
        <title>Key roles for freshwater Actinobacteria revealed by deep metagenomic sequencing.</title>
        <authorList>
            <person name="Ghai R."/>
            <person name="Mizuno C.M."/>
            <person name="Picazo A."/>
            <person name="Camacho A."/>
            <person name="Rodriguez-Valera F."/>
        </authorList>
    </citation>
    <scope>NUCLEOTIDE SEQUENCE</scope>
</reference>
<dbReference type="InterPro" id="IPR013693">
    <property type="entry name" value="SpoIID/LytB_N"/>
</dbReference>
<gene>
    <name evidence="2" type="ORF">GM50_6775</name>
</gene>
<proteinExistence type="predicted"/>
<comment type="caution">
    <text evidence="2">The sequence shown here is derived from an EMBL/GenBank/DDBJ whole genome shotgun (WGS) entry which is preliminary data.</text>
</comment>
<sequence length="405" mass="43426">MRMSKKLIAVLIATLVFPTPTASAQSVPSTFEFTGSGYGHGVGMSQFGARALAQAGESASAILNYYYKDVQVAPFVDTHTIRVNIANLVKSISFATQIPGARLEVFEGDVALAPELTPIAIFESRKRATFTFGSKSVMLSGIARGNAVTLRWVGDGAVISMFNGKTTSRYKYGYITIKLLRGALAVTNTMSLRDEYLYGISEVSSSWPSAVLEAQAIASRSYALSKLGVVRTACDCQVYSHISDQNFVGYSKVSEPRFGHLWKAAVDRTIIDTTTSLVVLSEGKPAQTYFFSSSGGATQSTLDAWGTATAYTQSVPDTASVDVNINPRFASWKASATQKLIAKAFVLPDVVSLEILSRNEAGAVTFIAGTSSTGVVKKIRGDTFRSRAKIPSPWFNLVIPPVPQG</sequence>
<dbReference type="AlphaFoldDB" id="A0A094Q4E7"/>
<name>A0A094Q4E7_9ZZZZ</name>
<feature type="domain" description="Sporulation stage II protein D amidase enhancer LytB N-terminal" evidence="1">
    <location>
        <begin position="183"/>
        <end position="269"/>
    </location>
</feature>
<evidence type="ECO:0000259" key="1">
    <source>
        <dbReference type="Pfam" id="PF08486"/>
    </source>
</evidence>
<evidence type="ECO:0000313" key="2">
    <source>
        <dbReference type="EMBL" id="KGA18980.1"/>
    </source>
</evidence>
<organism evidence="2">
    <name type="scientific">freshwater metagenome</name>
    <dbReference type="NCBI Taxonomy" id="449393"/>
    <lineage>
        <taxon>unclassified sequences</taxon>
        <taxon>metagenomes</taxon>
        <taxon>ecological metagenomes</taxon>
    </lineage>
</organism>
<protein>
    <recommendedName>
        <fullName evidence="1">Sporulation stage II protein D amidase enhancer LytB N-terminal domain-containing protein</fullName>
    </recommendedName>
</protein>
<dbReference type="Pfam" id="PF08486">
    <property type="entry name" value="SpoIID"/>
    <property type="match status" value="1"/>
</dbReference>
<dbReference type="EMBL" id="JNSK01000017">
    <property type="protein sequence ID" value="KGA18980.1"/>
    <property type="molecule type" value="Genomic_DNA"/>
</dbReference>